<keyword evidence="2" id="KW-1185">Reference proteome</keyword>
<evidence type="ECO:0000259" key="1">
    <source>
        <dbReference type="Pfam" id="PF16741"/>
    </source>
</evidence>
<proteinExistence type="predicted"/>
<evidence type="ECO:0000313" key="2">
    <source>
        <dbReference type="Proteomes" id="UP000694941"/>
    </source>
</evidence>
<dbReference type="Proteomes" id="UP000694941">
    <property type="component" value="Unplaced"/>
</dbReference>
<organism evidence="2 3">
    <name type="scientific">Limulus polyphemus</name>
    <name type="common">Atlantic horseshoe crab</name>
    <dbReference type="NCBI Taxonomy" id="6850"/>
    <lineage>
        <taxon>Eukaryota</taxon>
        <taxon>Metazoa</taxon>
        <taxon>Ecdysozoa</taxon>
        <taxon>Arthropoda</taxon>
        <taxon>Chelicerata</taxon>
        <taxon>Merostomata</taxon>
        <taxon>Xiphosura</taxon>
        <taxon>Limulidae</taxon>
        <taxon>Limulus</taxon>
    </lineage>
</organism>
<dbReference type="GeneID" id="111089842"/>
<name>A0ABM1TS56_LIMPO</name>
<dbReference type="Pfam" id="PF16741">
    <property type="entry name" value="mRNA_decap_C"/>
    <property type="match status" value="1"/>
</dbReference>
<reference evidence="3" key="1">
    <citation type="submission" date="2025-08" db="UniProtKB">
        <authorList>
            <consortium name="RefSeq"/>
        </authorList>
    </citation>
    <scope>IDENTIFICATION</scope>
    <source>
        <tissue evidence="3">Muscle</tissue>
    </source>
</reference>
<dbReference type="Gene3D" id="6.10.140.2030">
    <property type="match status" value="1"/>
</dbReference>
<dbReference type="InterPro" id="IPR031953">
    <property type="entry name" value="mRNA_decap_C"/>
</dbReference>
<accession>A0ABM1TS56</accession>
<feature type="non-terminal residue" evidence="3">
    <location>
        <position position="1"/>
    </location>
</feature>
<evidence type="ECO:0000313" key="3">
    <source>
        <dbReference type="RefSeq" id="XP_022258712.1"/>
    </source>
</evidence>
<gene>
    <name evidence="3" type="primary">LOC111089842</name>
</gene>
<sequence length="109" mass="12516">NNTLLGCHKRLIYQNTKIYFFHNIGVSNSNQYTNNTFFGHSPLTEETLWPGAVLKLNPLNKEQLQSALILMIQNEDSILTRIHEAYILALTNKLNHLTKLTESSEHSLH</sequence>
<feature type="domain" description="mRNA-decapping enzyme C-terminal" evidence="1">
    <location>
        <begin position="57"/>
        <end position="95"/>
    </location>
</feature>
<dbReference type="RefSeq" id="XP_022258712.1">
    <property type="nucleotide sequence ID" value="XM_022403004.1"/>
</dbReference>
<protein>
    <submittedName>
        <fullName evidence="3">Uncharacterized protein LOC111089842</fullName>
    </submittedName>
</protein>